<name>A0A0D3KWS5_EMIH1</name>
<proteinExistence type="predicted"/>
<feature type="region of interest" description="Disordered" evidence="1">
    <location>
        <begin position="71"/>
        <end position="99"/>
    </location>
</feature>
<dbReference type="EnsemblProtists" id="EOD40210">
    <property type="protein sequence ID" value="EOD40210"/>
    <property type="gene ID" value="EMIHUDRAFT_223098"/>
</dbReference>
<dbReference type="Proteomes" id="UP000013827">
    <property type="component" value="Unassembled WGS sequence"/>
</dbReference>
<protein>
    <submittedName>
        <fullName evidence="2">Uncharacterized protein</fullName>
    </submittedName>
</protein>
<keyword evidence="3" id="KW-1185">Reference proteome</keyword>
<dbReference type="PaxDb" id="2903-EOD40210"/>
<dbReference type="GeneID" id="17285481"/>
<dbReference type="AlphaFoldDB" id="A0A0D3KWS5"/>
<reference evidence="3" key="1">
    <citation type="journal article" date="2013" name="Nature">
        <title>Pan genome of the phytoplankton Emiliania underpins its global distribution.</title>
        <authorList>
            <person name="Read B.A."/>
            <person name="Kegel J."/>
            <person name="Klute M.J."/>
            <person name="Kuo A."/>
            <person name="Lefebvre S.C."/>
            <person name="Maumus F."/>
            <person name="Mayer C."/>
            <person name="Miller J."/>
            <person name="Monier A."/>
            <person name="Salamov A."/>
            <person name="Young J."/>
            <person name="Aguilar M."/>
            <person name="Claverie J.M."/>
            <person name="Frickenhaus S."/>
            <person name="Gonzalez K."/>
            <person name="Herman E.K."/>
            <person name="Lin Y.C."/>
            <person name="Napier J."/>
            <person name="Ogata H."/>
            <person name="Sarno A.F."/>
            <person name="Shmutz J."/>
            <person name="Schroeder D."/>
            <person name="de Vargas C."/>
            <person name="Verret F."/>
            <person name="von Dassow P."/>
            <person name="Valentin K."/>
            <person name="Van de Peer Y."/>
            <person name="Wheeler G."/>
            <person name="Dacks J.B."/>
            <person name="Delwiche C.F."/>
            <person name="Dyhrman S.T."/>
            <person name="Glockner G."/>
            <person name="John U."/>
            <person name="Richards T."/>
            <person name="Worden A.Z."/>
            <person name="Zhang X."/>
            <person name="Grigoriev I.V."/>
            <person name="Allen A.E."/>
            <person name="Bidle K."/>
            <person name="Borodovsky M."/>
            <person name="Bowler C."/>
            <person name="Brownlee C."/>
            <person name="Cock J.M."/>
            <person name="Elias M."/>
            <person name="Gladyshev V.N."/>
            <person name="Groth M."/>
            <person name="Guda C."/>
            <person name="Hadaegh A."/>
            <person name="Iglesias-Rodriguez M.D."/>
            <person name="Jenkins J."/>
            <person name="Jones B.M."/>
            <person name="Lawson T."/>
            <person name="Leese F."/>
            <person name="Lindquist E."/>
            <person name="Lobanov A."/>
            <person name="Lomsadze A."/>
            <person name="Malik S.B."/>
            <person name="Marsh M.E."/>
            <person name="Mackinder L."/>
            <person name="Mock T."/>
            <person name="Mueller-Roeber B."/>
            <person name="Pagarete A."/>
            <person name="Parker M."/>
            <person name="Probert I."/>
            <person name="Quesneville H."/>
            <person name="Raines C."/>
            <person name="Rensing S.A."/>
            <person name="Riano-Pachon D.M."/>
            <person name="Richier S."/>
            <person name="Rokitta S."/>
            <person name="Shiraiwa Y."/>
            <person name="Soanes D.M."/>
            <person name="van der Giezen M."/>
            <person name="Wahlund T.M."/>
            <person name="Williams B."/>
            <person name="Wilson W."/>
            <person name="Wolfe G."/>
            <person name="Wurch L.L."/>
        </authorList>
    </citation>
    <scope>NUCLEOTIDE SEQUENCE</scope>
</reference>
<evidence type="ECO:0000313" key="2">
    <source>
        <dbReference type="EnsemblProtists" id="EOD40210"/>
    </source>
</evidence>
<evidence type="ECO:0000313" key="3">
    <source>
        <dbReference type="Proteomes" id="UP000013827"/>
    </source>
</evidence>
<dbReference type="HOGENOM" id="CLU_1201736_0_0_1"/>
<organism evidence="2 3">
    <name type="scientific">Emiliania huxleyi (strain CCMP1516)</name>
    <dbReference type="NCBI Taxonomy" id="280463"/>
    <lineage>
        <taxon>Eukaryota</taxon>
        <taxon>Haptista</taxon>
        <taxon>Haptophyta</taxon>
        <taxon>Prymnesiophyceae</taxon>
        <taxon>Isochrysidales</taxon>
        <taxon>Noelaerhabdaceae</taxon>
        <taxon>Emiliania</taxon>
    </lineage>
</organism>
<dbReference type="KEGG" id="ehx:EMIHUDRAFT_223098"/>
<reference evidence="2" key="2">
    <citation type="submission" date="2024-10" db="UniProtKB">
        <authorList>
            <consortium name="EnsemblProtists"/>
        </authorList>
    </citation>
    <scope>IDENTIFICATION</scope>
</reference>
<dbReference type="RefSeq" id="XP_005792639.1">
    <property type="nucleotide sequence ID" value="XM_005792582.1"/>
</dbReference>
<sequence length="236" mass="24720">MSESDRASFAAYDVEFVEHLPLPSPMLWAASLCSAAALVVATRPSQPALLSSNVLRAAPILSSVEDDSAEEARRSALRLPPEQPDPGPDDTGDPLGGGEDEFFRAAEARVRRRARDGHYEKLGTTSRSLPLVALLAQVGLGGALSLGFGYCWLVRAEADAGAGWAVEALSNADAWFIGPARLVFSQPPGGPLTLVYALANALNVLRCLPLLFDRVLVARLPGAGETQTGGDTGADG</sequence>
<evidence type="ECO:0000256" key="1">
    <source>
        <dbReference type="SAM" id="MobiDB-lite"/>
    </source>
</evidence>
<accession>A0A0D3KWS5</accession>